<protein>
    <submittedName>
        <fullName evidence="2">Uncharacterized protein LOC142169850</fullName>
    </submittedName>
</protein>
<organism evidence="1 2">
    <name type="scientific">Nicotiana tabacum</name>
    <name type="common">Common tobacco</name>
    <dbReference type="NCBI Taxonomy" id="4097"/>
    <lineage>
        <taxon>Eukaryota</taxon>
        <taxon>Viridiplantae</taxon>
        <taxon>Streptophyta</taxon>
        <taxon>Embryophyta</taxon>
        <taxon>Tracheophyta</taxon>
        <taxon>Spermatophyta</taxon>
        <taxon>Magnoliopsida</taxon>
        <taxon>eudicotyledons</taxon>
        <taxon>Gunneridae</taxon>
        <taxon>Pentapetalae</taxon>
        <taxon>asterids</taxon>
        <taxon>lamiids</taxon>
        <taxon>Solanales</taxon>
        <taxon>Solanaceae</taxon>
        <taxon>Nicotianoideae</taxon>
        <taxon>Nicotianeae</taxon>
        <taxon>Nicotiana</taxon>
    </lineage>
</organism>
<reference evidence="2" key="2">
    <citation type="submission" date="2025-08" db="UniProtKB">
        <authorList>
            <consortium name="RefSeq"/>
        </authorList>
    </citation>
    <scope>IDENTIFICATION</scope>
    <source>
        <tissue evidence="2">Leaf</tissue>
    </source>
</reference>
<keyword evidence="1" id="KW-1185">Reference proteome</keyword>
<dbReference type="RefSeq" id="XP_075087877.1">
    <property type="nucleotide sequence ID" value="XM_075231776.1"/>
</dbReference>
<sequence>MQVRRGQGYKEKKPFMKCDYCKMNGHLKENCYKLIGYPIDFNAKRKVVANCATGNAGHEEHAHMAGGRAHNDGPAGGHFFTENQYRQILDMLNKDITVPQVNMAGITNALMTDKPSKEWIVNSGATHHIAASLDILHSKTELKTGRDQVHLPTGEKTNISHIGSAIFLKDMEIKNILYDLWSGRVRGIGKESGSLYVVKDEHIARSLRQASVAAVQKLEVDGILWHKRLGHTSANVPTKYWGECITTAVYIINRLRSIILQGKSPYELLHHQKPSLEHLRVFGCLCYATTMIHGNKFSARAKPAMHLGYSDTQKGYKLLDLPSNHFFVCRGSVSFEHEPLQGHAADHTLEPLQTPAADHASEGEADTADDYDAVHEAHEDDEVDAVCENAPISHVEEGNVVDAVVSEQTSEPQQATHDEHTENDPAPGQSLDVECIDVVPEYVPSEIRGQERRSSGKSTKEPIWLQDYVTKNKAHNVALYPISDYLCYDQLSQACKSFVAKVSAFTEPQKHQETRDGLRQ</sequence>
<proteinExistence type="predicted"/>
<accession>A0AC58SSD1</accession>
<reference evidence="1" key="1">
    <citation type="journal article" date="2014" name="Nat. Commun.">
        <title>The tobacco genome sequence and its comparison with those of tomato and potato.</title>
        <authorList>
            <person name="Sierro N."/>
            <person name="Battey J.N."/>
            <person name="Ouadi S."/>
            <person name="Bakaher N."/>
            <person name="Bovet L."/>
            <person name="Willig A."/>
            <person name="Goepfert S."/>
            <person name="Peitsch M.C."/>
            <person name="Ivanov N.V."/>
        </authorList>
    </citation>
    <scope>NUCLEOTIDE SEQUENCE [LARGE SCALE GENOMIC DNA]</scope>
</reference>
<name>A0AC58SSD1_TOBAC</name>
<evidence type="ECO:0000313" key="2">
    <source>
        <dbReference type="RefSeq" id="XP_075087877.1"/>
    </source>
</evidence>
<dbReference type="Proteomes" id="UP000790787">
    <property type="component" value="Chromosome 15"/>
</dbReference>
<gene>
    <name evidence="2" type="primary">LOC142169850</name>
</gene>
<evidence type="ECO:0000313" key="1">
    <source>
        <dbReference type="Proteomes" id="UP000790787"/>
    </source>
</evidence>